<evidence type="ECO:0000259" key="1">
    <source>
        <dbReference type="PROSITE" id="PS50075"/>
    </source>
</evidence>
<dbReference type="Gene3D" id="1.10.1200.10">
    <property type="entry name" value="ACP-like"/>
    <property type="match status" value="1"/>
</dbReference>
<name>A0A401G3H6_9BACT</name>
<gene>
    <name evidence="2" type="ORF">DENIS_4764</name>
</gene>
<dbReference type="InterPro" id="IPR036736">
    <property type="entry name" value="ACP-like_sf"/>
</dbReference>
<dbReference type="AlphaFoldDB" id="A0A401G3H6"/>
<reference evidence="3" key="2">
    <citation type="submission" date="2019-01" db="EMBL/GenBank/DDBJ databases">
        <title>Genome sequence of Desulfonema ishimotonii strain Tokyo 01.</title>
        <authorList>
            <person name="Fukui M."/>
        </authorList>
    </citation>
    <scope>NUCLEOTIDE SEQUENCE [LARGE SCALE GENOMIC DNA]</scope>
    <source>
        <strain evidence="3">Tokyo 01</strain>
    </source>
</reference>
<evidence type="ECO:0000313" key="2">
    <source>
        <dbReference type="EMBL" id="GBC63766.1"/>
    </source>
</evidence>
<dbReference type="InterPro" id="IPR009081">
    <property type="entry name" value="PP-bd_ACP"/>
</dbReference>
<organism evidence="2 3">
    <name type="scientific">Desulfonema ishimotonii</name>
    <dbReference type="NCBI Taxonomy" id="45657"/>
    <lineage>
        <taxon>Bacteria</taxon>
        <taxon>Pseudomonadati</taxon>
        <taxon>Thermodesulfobacteriota</taxon>
        <taxon>Desulfobacteria</taxon>
        <taxon>Desulfobacterales</taxon>
        <taxon>Desulfococcaceae</taxon>
        <taxon>Desulfonema</taxon>
    </lineage>
</organism>
<keyword evidence="3" id="KW-1185">Reference proteome</keyword>
<accession>A0A401G3H6</accession>
<feature type="domain" description="Carrier" evidence="1">
    <location>
        <begin position="1"/>
        <end position="80"/>
    </location>
</feature>
<reference evidence="3" key="1">
    <citation type="submission" date="2017-11" db="EMBL/GenBank/DDBJ databases">
        <authorList>
            <person name="Watanabe M."/>
            <person name="Kojima H."/>
        </authorList>
    </citation>
    <scope>NUCLEOTIDE SEQUENCE [LARGE SCALE GENOMIC DNA]</scope>
    <source>
        <strain evidence="3">Tokyo 01</strain>
    </source>
</reference>
<dbReference type="SUPFAM" id="SSF47336">
    <property type="entry name" value="ACP-like"/>
    <property type="match status" value="1"/>
</dbReference>
<sequence length="85" mass="9616">METRKIIRTFMSTALKDEGFNENIKDDASLIDLGILDSLSILQLLDFFDDKFGIIPDEDEFHPENFDSVQTIAAFIEKKSGRGTS</sequence>
<dbReference type="OrthoDB" id="2625323at2"/>
<dbReference type="PROSITE" id="PS50075">
    <property type="entry name" value="CARRIER"/>
    <property type="match status" value="1"/>
</dbReference>
<protein>
    <submittedName>
        <fullName evidence="2">Acyl carrier protein</fullName>
    </submittedName>
</protein>
<dbReference type="Proteomes" id="UP000288096">
    <property type="component" value="Unassembled WGS sequence"/>
</dbReference>
<comment type="caution">
    <text evidence="2">The sequence shown here is derived from an EMBL/GenBank/DDBJ whole genome shotgun (WGS) entry which is preliminary data.</text>
</comment>
<dbReference type="RefSeq" id="WP_124330805.1">
    <property type="nucleotide sequence ID" value="NZ_BEXT01000001.1"/>
</dbReference>
<dbReference type="Pfam" id="PF00550">
    <property type="entry name" value="PP-binding"/>
    <property type="match status" value="1"/>
</dbReference>
<proteinExistence type="predicted"/>
<evidence type="ECO:0000313" key="3">
    <source>
        <dbReference type="Proteomes" id="UP000288096"/>
    </source>
</evidence>
<dbReference type="EMBL" id="BEXT01000001">
    <property type="protein sequence ID" value="GBC63766.1"/>
    <property type="molecule type" value="Genomic_DNA"/>
</dbReference>